<gene>
    <name evidence="1" type="ORF">C480_10515</name>
</gene>
<organism evidence="1 2">
    <name type="scientific">Natrialba aegyptia DSM 13077</name>
    <dbReference type="NCBI Taxonomy" id="1227491"/>
    <lineage>
        <taxon>Archaea</taxon>
        <taxon>Methanobacteriati</taxon>
        <taxon>Methanobacteriota</taxon>
        <taxon>Stenosarchaea group</taxon>
        <taxon>Halobacteria</taxon>
        <taxon>Halobacteriales</taxon>
        <taxon>Natrialbaceae</taxon>
        <taxon>Natrialba</taxon>
    </lineage>
</organism>
<protein>
    <submittedName>
        <fullName evidence="1">Uncharacterized protein</fullName>
    </submittedName>
</protein>
<evidence type="ECO:0000313" key="2">
    <source>
        <dbReference type="Proteomes" id="UP000011591"/>
    </source>
</evidence>
<name>M0B6N2_9EURY</name>
<dbReference type="OrthoDB" id="385899at2157"/>
<keyword evidence="2" id="KW-1185">Reference proteome</keyword>
<comment type="caution">
    <text evidence="1">The sequence shown here is derived from an EMBL/GenBank/DDBJ whole genome shotgun (WGS) entry which is preliminary data.</text>
</comment>
<dbReference type="PATRIC" id="fig|1227491.4.peg.2157"/>
<evidence type="ECO:0000313" key="1">
    <source>
        <dbReference type="EMBL" id="ELZ05309.1"/>
    </source>
</evidence>
<dbReference type="EMBL" id="AOIP01000026">
    <property type="protein sequence ID" value="ELZ05309.1"/>
    <property type="molecule type" value="Genomic_DNA"/>
</dbReference>
<sequence>MSGDKVKQEFGVLIRAWGPDDEPGEARHHEYVVDAIDEDEAKEKAADEAKNNFVHGIVGTRDSYEVLEVENYGEVPA</sequence>
<dbReference type="AlphaFoldDB" id="M0B6N2"/>
<proteinExistence type="predicted"/>
<dbReference type="Proteomes" id="UP000011591">
    <property type="component" value="Unassembled WGS sequence"/>
</dbReference>
<accession>M0B6N2</accession>
<reference evidence="1 2" key="1">
    <citation type="journal article" date="2014" name="PLoS Genet.">
        <title>Phylogenetically driven sequencing of extremely halophilic archaea reveals strategies for static and dynamic osmo-response.</title>
        <authorList>
            <person name="Becker E.A."/>
            <person name="Seitzer P.M."/>
            <person name="Tritt A."/>
            <person name="Larsen D."/>
            <person name="Krusor M."/>
            <person name="Yao A.I."/>
            <person name="Wu D."/>
            <person name="Madern D."/>
            <person name="Eisen J.A."/>
            <person name="Darling A.E."/>
            <person name="Facciotti M.T."/>
        </authorList>
    </citation>
    <scope>NUCLEOTIDE SEQUENCE [LARGE SCALE GENOMIC DNA]</scope>
    <source>
        <strain evidence="1 2">DSM 13077</strain>
    </source>
</reference>
<dbReference type="RefSeq" id="WP_006665567.1">
    <property type="nucleotide sequence ID" value="NZ_AOIP01000026.1"/>
</dbReference>